<dbReference type="Proteomes" id="UP001152797">
    <property type="component" value="Unassembled WGS sequence"/>
</dbReference>
<keyword evidence="3" id="KW-0346">Stress response</keyword>
<feature type="non-terminal residue" evidence="1">
    <location>
        <position position="1"/>
    </location>
</feature>
<reference evidence="2" key="2">
    <citation type="submission" date="2024-04" db="EMBL/GenBank/DDBJ databases">
        <authorList>
            <person name="Chen Y."/>
            <person name="Shah S."/>
            <person name="Dougan E. K."/>
            <person name="Thang M."/>
            <person name="Chan C."/>
        </authorList>
    </citation>
    <scope>NUCLEOTIDE SEQUENCE [LARGE SCALE GENOMIC DNA]</scope>
</reference>
<comment type="caution">
    <text evidence="1">The sequence shown here is derived from an EMBL/GenBank/DDBJ whole genome shotgun (WGS) entry which is preliminary data.</text>
</comment>
<dbReference type="AlphaFoldDB" id="A0A9P1CBF4"/>
<dbReference type="EMBL" id="CAMXCT030001262">
    <property type="protein sequence ID" value="CAL4775708.1"/>
    <property type="molecule type" value="Genomic_DNA"/>
</dbReference>
<evidence type="ECO:0000313" key="3">
    <source>
        <dbReference type="EMBL" id="CAL4775708.1"/>
    </source>
</evidence>
<dbReference type="EMBL" id="CAMXCT010001262">
    <property type="protein sequence ID" value="CAI3988396.1"/>
    <property type="molecule type" value="Genomic_DNA"/>
</dbReference>
<gene>
    <name evidence="1" type="ORF">C1SCF055_LOCUS15574</name>
</gene>
<evidence type="ECO:0000313" key="1">
    <source>
        <dbReference type="EMBL" id="CAI3988396.1"/>
    </source>
</evidence>
<sequence length="333" mass="36039">MEFSHGPVTLVVKYICPSPTVCPCHYRVSSILTDLTVVSMSVLLVVLACRVDSGHSLVRDGVRSLSLTHGNCPHDIVERYLLKISLGQWTRAVDLTGVQVVALGSLEVLLSDPVDASHLLVRSQFRSLGLTSGVLPTPECWNPNPYGMVCVVELLCGGCPGWAHVTRFLQCPELPAGHVDLGTWTEDFVKVPLPQATSDVLTILPPPPAPHAVPRGEYRKHRTAIISKGSVGHPLNCAAACKYVKRKGGCRDGADCPNCHECFWSKATAKESAERKEATPSAPGSQEDLVEKVVRLLQEESHQVPPKMAQAPEINFLGDYGPGFVDYLGVQIP</sequence>
<proteinExistence type="predicted"/>
<keyword evidence="4" id="KW-1185">Reference proteome</keyword>
<name>A0A9P1CBF4_9DINO</name>
<evidence type="ECO:0000313" key="4">
    <source>
        <dbReference type="Proteomes" id="UP001152797"/>
    </source>
</evidence>
<dbReference type="EMBL" id="CAMXCT020001262">
    <property type="protein sequence ID" value="CAL1141771.1"/>
    <property type="molecule type" value="Genomic_DNA"/>
</dbReference>
<evidence type="ECO:0000313" key="2">
    <source>
        <dbReference type="EMBL" id="CAL1141771.1"/>
    </source>
</evidence>
<organism evidence="1">
    <name type="scientific">Cladocopium goreaui</name>
    <dbReference type="NCBI Taxonomy" id="2562237"/>
    <lineage>
        <taxon>Eukaryota</taxon>
        <taxon>Sar</taxon>
        <taxon>Alveolata</taxon>
        <taxon>Dinophyceae</taxon>
        <taxon>Suessiales</taxon>
        <taxon>Symbiodiniaceae</taxon>
        <taxon>Cladocopium</taxon>
    </lineage>
</organism>
<protein>
    <submittedName>
        <fullName evidence="3">Heat shock protein 90</fullName>
    </submittedName>
</protein>
<accession>A0A9P1CBF4</accession>
<reference evidence="1" key="1">
    <citation type="submission" date="2022-10" db="EMBL/GenBank/DDBJ databases">
        <authorList>
            <person name="Chen Y."/>
            <person name="Dougan E. K."/>
            <person name="Chan C."/>
            <person name="Rhodes N."/>
            <person name="Thang M."/>
        </authorList>
    </citation>
    <scope>NUCLEOTIDE SEQUENCE</scope>
</reference>